<evidence type="ECO:0000313" key="9">
    <source>
        <dbReference type="EMBL" id="JAP44642.1"/>
    </source>
</evidence>
<dbReference type="GO" id="GO:0008113">
    <property type="term" value="F:peptide-methionine (S)-S-oxide reductase activity"/>
    <property type="evidence" value="ECO:0007669"/>
    <property type="project" value="UniProtKB-EC"/>
</dbReference>
<dbReference type="GO" id="GO:0034599">
    <property type="term" value="P:cellular response to oxidative stress"/>
    <property type="evidence" value="ECO:0007669"/>
    <property type="project" value="TreeGrafter"/>
</dbReference>
<gene>
    <name evidence="9" type="primary">MSRA</name>
    <name evidence="9" type="ORF">TR85082</name>
</gene>
<sequence>MASTVATHSVLGTPMNPPFPAGHESVMFGMGCFWGAERKFWEIPNIYTTQVGYAGGNTENPTYKDVCKGDTNHAEVVRVVFNPRKTPFSELLKVFWESHDPTQFNRQGNDVGTQYRSVIFTSTEEQLASSLTSRDAYQSALGHAQPITTEIRMDSTFTPAEDYHQQYLNKNPHGYCGLQGTGVTCPKW</sequence>
<dbReference type="GO" id="GO:0005737">
    <property type="term" value="C:cytoplasm"/>
    <property type="evidence" value="ECO:0007669"/>
    <property type="project" value="TreeGrafter"/>
</dbReference>
<organism evidence="9">
    <name type="scientific">Schistocephalus solidus</name>
    <name type="common">Tapeworm</name>
    <dbReference type="NCBI Taxonomy" id="70667"/>
    <lineage>
        <taxon>Eukaryota</taxon>
        <taxon>Metazoa</taxon>
        <taxon>Spiralia</taxon>
        <taxon>Lophotrochozoa</taxon>
        <taxon>Platyhelminthes</taxon>
        <taxon>Cestoda</taxon>
        <taxon>Eucestoda</taxon>
        <taxon>Diphyllobothriidea</taxon>
        <taxon>Diphyllobothriidae</taxon>
        <taxon>Schistocephalus</taxon>
    </lineage>
</organism>
<dbReference type="EMBL" id="GEEE01018583">
    <property type="protein sequence ID" value="JAP44642.1"/>
    <property type="molecule type" value="Transcribed_RNA"/>
</dbReference>
<evidence type="ECO:0000256" key="5">
    <source>
        <dbReference type="ARBA" id="ARBA00030643"/>
    </source>
</evidence>
<protein>
    <recommendedName>
        <fullName evidence="2">peptide-methionine (S)-S-oxide reductase</fullName>
        <ecNumber evidence="2">1.8.4.11</ecNumber>
    </recommendedName>
    <alternativeName>
        <fullName evidence="5">Peptide-methionine (S)-S-oxide reductase</fullName>
    </alternativeName>
    <alternativeName>
        <fullName evidence="4">Protein-methionine-S-oxide reductase</fullName>
    </alternativeName>
</protein>
<dbReference type="HAMAP" id="MF_01401">
    <property type="entry name" value="MsrA"/>
    <property type="match status" value="1"/>
</dbReference>
<dbReference type="InterPro" id="IPR002569">
    <property type="entry name" value="Met_Sox_Rdtase_MsrA_dom"/>
</dbReference>
<accession>A0A0X3P999</accession>
<evidence type="ECO:0000259" key="8">
    <source>
        <dbReference type="Pfam" id="PF01625"/>
    </source>
</evidence>
<dbReference type="EC" id="1.8.4.11" evidence="2"/>
<dbReference type="InterPro" id="IPR050162">
    <property type="entry name" value="MsrA_MetSO_reductase"/>
</dbReference>
<dbReference type="NCBIfam" id="TIGR00401">
    <property type="entry name" value="msrA"/>
    <property type="match status" value="1"/>
</dbReference>
<evidence type="ECO:0000256" key="3">
    <source>
        <dbReference type="ARBA" id="ARBA00023002"/>
    </source>
</evidence>
<dbReference type="PANTHER" id="PTHR42799">
    <property type="entry name" value="MITOCHONDRIAL PEPTIDE METHIONINE SULFOXIDE REDUCTASE"/>
    <property type="match status" value="1"/>
</dbReference>
<proteinExistence type="inferred from homology"/>
<comment type="catalytic activity">
    <reaction evidence="6">
        <text>L-methionyl-[protein] + [thioredoxin]-disulfide + H2O = L-methionyl-(S)-S-oxide-[protein] + [thioredoxin]-dithiol</text>
        <dbReference type="Rhea" id="RHEA:14217"/>
        <dbReference type="Rhea" id="RHEA-COMP:10698"/>
        <dbReference type="Rhea" id="RHEA-COMP:10700"/>
        <dbReference type="Rhea" id="RHEA-COMP:12313"/>
        <dbReference type="Rhea" id="RHEA-COMP:12315"/>
        <dbReference type="ChEBI" id="CHEBI:15377"/>
        <dbReference type="ChEBI" id="CHEBI:16044"/>
        <dbReference type="ChEBI" id="CHEBI:29950"/>
        <dbReference type="ChEBI" id="CHEBI:44120"/>
        <dbReference type="ChEBI" id="CHEBI:50058"/>
        <dbReference type="EC" id="1.8.4.11"/>
    </reaction>
</comment>
<comment type="similarity">
    <text evidence="1">Belongs to the MsrA Met sulfoxide reductase family.</text>
</comment>
<keyword evidence="3" id="KW-0560">Oxidoreductase</keyword>
<evidence type="ECO:0000256" key="6">
    <source>
        <dbReference type="ARBA" id="ARBA00047806"/>
    </source>
</evidence>
<evidence type="ECO:0000256" key="2">
    <source>
        <dbReference type="ARBA" id="ARBA00012502"/>
    </source>
</evidence>
<dbReference type="SUPFAM" id="SSF55068">
    <property type="entry name" value="Peptide methionine sulfoxide reductase"/>
    <property type="match status" value="1"/>
</dbReference>
<dbReference type="PANTHER" id="PTHR42799:SF2">
    <property type="entry name" value="MITOCHONDRIAL PEPTIDE METHIONINE SULFOXIDE REDUCTASE"/>
    <property type="match status" value="1"/>
</dbReference>
<evidence type="ECO:0000256" key="1">
    <source>
        <dbReference type="ARBA" id="ARBA00005591"/>
    </source>
</evidence>
<dbReference type="AlphaFoldDB" id="A0A0X3P999"/>
<evidence type="ECO:0000256" key="4">
    <source>
        <dbReference type="ARBA" id="ARBA00030273"/>
    </source>
</evidence>
<feature type="domain" description="Peptide methionine sulphoxide reductase MsrA" evidence="8">
    <location>
        <begin position="26"/>
        <end position="176"/>
    </location>
</feature>
<dbReference type="EMBL" id="GEEE01006121">
    <property type="protein sequence ID" value="JAP57104.1"/>
    <property type="molecule type" value="Transcribed_RNA"/>
</dbReference>
<dbReference type="InterPro" id="IPR036509">
    <property type="entry name" value="Met_Sox_Rdtase_MsrA_sf"/>
</dbReference>
<dbReference type="Gene3D" id="3.30.1060.10">
    <property type="entry name" value="Peptide methionine sulphoxide reductase MsrA"/>
    <property type="match status" value="1"/>
</dbReference>
<dbReference type="Pfam" id="PF01625">
    <property type="entry name" value="PMSR"/>
    <property type="match status" value="1"/>
</dbReference>
<reference evidence="9" key="1">
    <citation type="submission" date="2016-01" db="EMBL/GenBank/DDBJ databases">
        <title>Reference transcriptome for the parasite Schistocephalus solidus: insights into the molecular evolution of parasitism.</title>
        <authorList>
            <person name="Hebert F.O."/>
            <person name="Grambauer S."/>
            <person name="Barber I."/>
            <person name="Landry C.R."/>
            <person name="Aubin-Horth N."/>
        </authorList>
    </citation>
    <scope>NUCLEOTIDE SEQUENCE</scope>
</reference>
<comment type="catalytic activity">
    <reaction evidence="7">
        <text>[thioredoxin]-disulfide + L-methionine + H2O = L-methionine (S)-S-oxide + [thioredoxin]-dithiol</text>
        <dbReference type="Rhea" id="RHEA:19993"/>
        <dbReference type="Rhea" id="RHEA-COMP:10698"/>
        <dbReference type="Rhea" id="RHEA-COMP:10700"/>
        <dbReference type="ChEBI" id="CHEBI:15377"/>
        <dbReference type="ChEBI" id="CHEBI:29950"/>
        <dbReference type="ChEBI" id="CHEBI:50058"/>
        <dbReference type="ChEBI" id="CHEBI:57844"/>
        <dbReference type="ChEBI" id="CHEBI:58772"/>
        <dbReference type="EC" id="1.8.4.11"/>
    </reaction>
</comment>
<name>A0A0X3P999_SCHSO</name>
<evidence type="ECO:0000256" key="7">
    <source>
        <dbReference type="ARBA" id="ARBA00048782"/>
    </source>
</evidence>